<protein>
    <submittedName>
        <fullName evidence="6">Uncharacterized protein</fullName>
    </submittedName>
</protein>
<dbReference type="PROSITE" id="PS51152">
    <property type="entry name" value="NFYA_HAP2_2"/>
    <property type="match status" value="1"/>
</dbReference>
<sequence>MQRKRGDGGRFFSPKEKEEAALGLSQYHLDAMTDSAVDSKTEVKQATKYVKETENVAEKYSALTVSKNTSDVNMNVGEMPSAAFTAVPTLKSVKKVRNVMPAITRCHWAERGRSHVRRTRLRWCAEPCCGQ</sequence>
<evidence type="ECO:0000256" key="3">
    <source>
        <dbReference type="ARBA" id="ARBA00023125"/>
    </source>
</evidence>
<accession>A0ABV0PAY4</accession>
<dbReference type="Proteomes" id="UP001476798">
    <property type="component" value="Unassembled WGS sequence"/>
</dbReference>
<dbReference type="EMBL" id="JAHRIO010070082">
    <property type="protein sequence ID" value="MEQ2180617.1"/>
    <property type="molecule type" value="Genomic_DNA"/>
</dbReference>
<organism evidence="6 7">
    <name type="scientific">Goodea atripinnis</name>
    <dbReference type="NCBI Taxonomy" id="208336"/>
    <lineage>
        <taxon>Eukaryota</taxon>
        <taxon>Metazoa</taxon>
        <taxon>Chordata</taxon>
        <taxon>Craniata</taxon>
        <taxon>Vertebrata</taxon>
        <taxon>Euteleostomi</taxon>
        <taxon>Actinopterygii</taxon>
        <taxon>Neopterygii</taxon>
        <taxon>Teleostei</taxon>
        <taxon>Neoteleostei</taxon>
        <taxon>Acanthomorphata</taxon>
        <taxon>Ovalentaria</taxon>
        <taxon>Atherinomorphae</taxon>
        <taxon>Cyprinodontiformes</taxon>
        <taxon>Goodeidae</taxon>
        <taxon>Goodea</taxon>
    </lineage>
</organism>
<evidence type="ECO:0000313" key="6">
    <source>
        <dbReference type="EMBL" id="MEQ2180617.1"/>
    </source>
</evidence>
<proteinExistence type="predicted"/>
<evidence type="ECO:0000256" key="4">
    <source>
        <dbReference type="ARBA" id="ARBA00023163"/>
    </source>
</evidence>
<keyword evidence="2" id="KW-0805">Transcription regulation</keyword>
<keyword evidence="7" id="KW-1185">Reference proteome</keyword>
<keyword evidence="5" id="KW-0539">Nucleus</keyword>
<evidence type="ECO:0000313" key="7">
    <source>
        <dbReference type="Proteomes" id="UP001476798"/>
    </source>
</evidence>
<dbReference type="InterPro" id="IPR001289">
    <property type="entry name" value="NFYA"/>
</dbReference>
<evidence type="ECO:0000256" key="1">
    <source>
        <dbReference type="ARBA" id="ARBA00004123"/>
    </source>
</evidence>
<name>A0ABV0PAY4_9TELE</name>
<comment type="subcellular location">
    <subcellularLocation>
        <location evidence="1">Nucleus</location>
    </subcellularLocation>
</comment>
<comment type="caution">
    <text evidence="6">The sequence shown here is derived from an EMBL/GenBank/DDBJ whole genome shotgun (WGS) entry which is preliminary data.</text>
</comment>
<reference evidence="6 7" key="1">
    <citation type="submission" date="2021-06" db="EMBL/GenBank/DDBJ databases">
        <authorList>
            <person name="Palmer J.M."/>
        </authorList>
    </citation>
    <scope>NUCLEOTIDE SEQUENCE [LARGE SCALE GENOMIC DNA]</scope>
    <source>
        <strain evidence="6 7">GA_2019</strain>
        <tissue evidence="6">Muscle</tissue>
    </source>
</reference>
<evidence type="ECO:0000256" key="5">
    <source>
        <dbReference type="ARBA" id="ARBA00023242"/>
    </source>
</evidence>
<gene>
    <name evidence="6" type="ORF">GOODEAATRI_003109</name>
</gene>
<keyword evidence="3" id="KW-0238">DNA-binding</keyword>
<keyword evidence="4" id="KW-0804">Transcription</keyword>
<evidence type="ECO:0000256" key="2">
    <source>
        <dbReference type="ARBA" id="ARBA00023015"/>
    </source>
</evidence>